<organism evidence="5">
    <name type="scientific">Candidatus Tisiphia endosymbiont of Sergentomyia squamirostris</name>
    <dbReference type="NCBI Taxonomy" id="3113639"/>
    <lineage>
        <taxon>Bacteria</taxon>
        <taxon>Pseudomonadati</taxon>
        <taxon>Pseudomonadota</taxon>
        <taxon>Alphaproteobacteria</taxon>
        <taxon>Rickettsiales</taxon>
        <taxon>Rickettsiaceae</taxon>
        <taxon>Rickettsieae</taxon>
        <taxon>Candidatus Tisiphia</taxon>
    </lineage>
</organism>
<dbReference type="GO" id="GO:0042182">
    <property type="term" value="P:ketone catabolic process"/>
    <property type="evidence" value="ECO:0007669"/>
    <property type="project" value="UniProtKB-ARBA"/>
</dbReference>
<dbReference type="InterPro" id="IPR018225">
    <property type="entry name" value="Transaldolase_AS"/>
</dbReference>
<dbReference type="Pfam" id="PF00923">
    <property type="entry name" value="TAL_FSA"/>
    <property type="match status" value="1"/>
</dbReference>
<dbReference type="GO" id="GO:0005737">
    <property type="term" value="C:cytoplasm"/>
    <property type="evidence" value="ECO:0007669"/>
    <property type="project" value="UniProtKB-SubCell"/>
</dbReference>
<reference evidence="5" key="1">
    <citation type="submission" date="2024-01" db="EMBL/GenBank/DDBJ databases">
        <title>Sequencing the genomes of a sandfly, Sergentomyia squamirostris, and its two endosymbionts.</title>
        <authorList>
            <person name="Itokawa K."/>
            <person name="Sanjoba C."/>
        </authorList>
    </citation>
    <scope>NUCLEOTIDE SEQUENCE</scope>
    <source>
        <strain evidence="5">RiSSQ</strain>
    </source>
</reference>
<evidence type="ECO:0000256" key="3">
    <source>
        <dbReference type="ARBA" id="ARBA00023126"/>
    </source>
</evidence>
<gene>
    <name evidence="5" type="primary">fsa</name>
    <name evidence="5" type="ORF">DMENIID0002_00780</name>
</gene>
<dbReference type="GO" id="GO:0016832">
    <property type="term" value="F:aldehyde-lyase activity"/>
    <property type="evidence" value="ECO:0007669"/>
    <property type="project" value="InterPro"/>
</dbReference>
<dbReference type="CDD" id="cd00956">
    <property type="entry name" value="Transaldolase_FSA"/>
    <property type="match status" value="1"/>
</dbReference>
<dbReference type="EMBL" id="AP029170">
    <property type="protein sequence ID" value="BFD45432.1"/>
    <property type="molecule type" value="Genomic_DNA"/>
</dbReference>
<evidence type="ECO:0000256" key="2">
    <source>
        <dbReference type="ARBA" id="ARBA00022490"/>
    </source>
</evidence>
<dbReference type="PROSITE" id="PS01054">
    <property type="entry name" value="TRANSALDOLASE_1"/>
    <property type="match status" value="1"/>
</dbReference>
<keyword evidence="3" id="KW-0570">Pentose shunt</keyword>
<dbReference type="GO" id="GO:0005975">
    <property type="term" value="P:carbohydrate metabolic process"/>
    <property type="evidence" value="ECO:0007669"/>
    <property type="project" value="InterPro"/>
</dbReference>
<dbReference type="NCBIfam" id="TIGR00875">
    <property type="entry name" value="fsa_talC_mipB"/>
    <property type="match status" value="1"/>
</dbReference>
<dbReference type="GO" id="GO:0006098">
    <property type="term" value="P:pentose-phosphate shunt"/>
    <property type="evidence" value="ECO:0007669"/>
    <property type="project" value="UniProtKB-KW"/>
</dbReference>
<keyword evidence="4" id="KW-0704">Schiff base</keyword>
<protein>
    <submittedName>
        <fullName evidence="5">Fructose-6-phosphate aldolase</fullName>
    </submittedName>
</protein>
<dbReference type="AlphaFoldDB" id="A0AAT9G6L1"/>
<dbReference type="SUPFAM" id="SSF51569">
    <property type="entry name" value="Aldolase"/>
    <property type="match status" value="1"/>
</dbReference>
<evidence type="ECO:0000256" key="1">
    <source>
        <dbReference type="ARBA" id="ARBA00004496"/>
    </source>
</evidence>
<accession>A0AAT9G6L1</accession>
<dbReference type="PANTHER" id="PTHR10683:SF40">
    <property type="entry name" value="FRUCTOSE-6-PHOSPHATE ALDOLASE 1-RELATED"/>
    <property type="match status" value="1"/>
</dbReference>
<dbReference type="InterPro" id="IPR033919">
    <property type="entry name" value="TSA/FSA_arc/bac"/>
</dbReference>
<dbReference type="InterPro" id="IPR001585">
    <property type="entry name" value="TAL/FSA"/>
</dbReference>
<dbReference type="Gene3D" id="3.20.20.70">
    <property type="entry name" value="Aldolase class I"/>
    <property type="match status" value="1"/>
</dbReference>
<comment type="subcellular location">
    <subcellularLocation>
        <location evidence="1">Cytoplasm</location>
    </subcellularLocation>
</comment>
<dbReference type="PANTHER" id="PTHR10683">
    <property type="entry name" value="TRANSALDOLASE"/>
    <property type="match status" value="1"/>
</dbReference>
<sequence length="216" mass="23971">MQIFLDSADVKEIDEINQLGIIDGITTNPSLMSKTKDDFVSTIAEICKVITSDVSVEVAANDVDTMISQGNKILEISSNIVIKLPMTWNGIKACQYFANKEKKVNMTLCFSVNQALIAAKVGAYYISPFIGRLDDIGQNGISLISDIRQVYDNYQYQTKILAASIRNPNHVYQASMYGADVATMSSKIIKQLLDHPLTDFGLEIFNKDWDKSGLKI</sequence>
<name>A0AAT9G6L1_9RICK</name>
<evidence type="ECO:0000256" key="4">
    <source>
        <dbReference type="ARBA" id="ARBA00023270"/>
    </source>
</evidence>
<evidence type="ECO:0000313" key="5">
    <source>
        <dbReference type="EMBL" id="BFD45432.1"/>
    </source>
</evidence>
<dbReference type="PROSITE" id="PS00958">
    <property type="entry name" value="TRANSALDOLASE_2"/>
    <property type="match status" value="1"/>
</dbReference>
<proteinExistence type="predicted"/>
<dbReference type="InterPro" id="IPR013785">
    <property type="entry name" value="Aldolase_TIM"/>
</dbReference>
<dbReference type="FunFam" id="3.20.20.70:FF:000018">
    <property type="entry name" value="Probable transaldolase"/>
    <property type="match status" value="1"/>
</dbReference>
<keyword evidence="2" id="KW-0963">Cytoplasm</keyword>
<dbReference type="InterPro" id="IPR004731">
    <property type="entry name" value="Transaldolase_3B/F6P_aldolase"/>
</dbReference>